<evidence type="ECO:0000313" key="1">
    <source>
        <dbReference type="EMBL" id="KAK7330302.1"/>
    </source>
</evidence>
<comment type="caution">
    <text evidence="1">The sequence shown here is derived from an EMBL/GenBank/DDBJ whole genome shotgun (WGS) entry which is preliminary data.</text>
</comment>
<keyword evidence="2" id="KW-1185">Reference proteome</keyword>
<dbReference type="AlphaFoldDB" id="A0AAN9QCN7"/>
<protein>
    <submittedName>
        <fullName evidence="1">Uncharacterized protein</fullName>
    </submittedName>
</protein>
<name>A0AAN9QCN7_CANGL</name>
<accession>A0AAN9QCN7</accession>
<gene>
    <name evidence="1" type="ORF">VNO77_24492</name>
</gene>
<organism evidence="1 2">
    <name type="scientific">Canavalia gladiata</name>
    <name type="common">Sword bean</name>
    <name type="synonym">Dolichos gladiatus</name>
    <dbReference type="NCBI Taxonomy" id="3824"/>
    <lineage>
        <taxon>Eukaryota</taxon>
        <taxon>Viridiplantae</taxon>
        <taxon>Streptophyta</taxon>
        <taxon>Embryophyta</taxon>
        <taxon>Tracheophyta</taxon>
        <taxon>Spermatophyta</taxon>
        <taxon>Magnoliopsida</taxon>
        <taxon>eudicotyledons</taxon>
        <taxon>Gunneridae</taxon>
        <taxon>Pentapetalae</taxon>
        <taxon>rosids</taxon>
        <taxon>fabids</taxon>
        <taxon>Fabales</taxon>
        <taxon>Fabaceae</taxon>
        <taxon>Papilionoideae</taxon>
        <taxon>50 kb inversion clade</taxon>
        <taxon>NPAAA clade</taxon>
        <taxon>indigoferoid/millettioid clade</taxon>
        <taxon>Phaseoleae</taxon>
        <taxon>Canavalia</taxon>
    </lineage>
</organism>
<dbReference type="Proteomes" id="UP001367508">
    <property type="component" value="Unassembled WGS sequence"/>
</dbReference>
<proteinExistence type="predicted"/>
<dbReference type="EMBL" id="JAYMYQ010000005">
    <property type="protein sequence ID" value="KAK7330302.1"/>
    <property type="molecule type" value="Genomic_DNA"/>
</dbReference>
<evidence type="ECO:0000313" key="2">
    <source>
        <dbReference type="Proteomes" id="UP001367508"/>
    </source>
</evidence>
<sequence length="132" mass="14145">MPSSPLGLSRANTPHFLKKASKGPASGPKQGASVIRSSPWRVLFSSASTASNPNACFLNTLAGSVLSFNGGFSMSLRKANLCLRLWLSALGAFPQVRVVVLCRLVNLNADCELELCRVSDLLRFGHNLEISE</sequence>
<reference evidence="1 2" key="1">
    <citation type="submission" date="2024-01" db="EMBL/GenBank/DDBJ databases">
        <title>The genomes of 5 underutilized Papilionoideae crops provide insights into root nodulation and disease resistanc.</title>
        <authorList>
            <person name="Jiang F."/>
        </authorList>
    </citation>
    <scope>NUCLEOTIDE SEQUENCE [LARGE SCALE GENOMIC DNA]</scope>
    <source>
        <strain evidence="1">LVBAO_FW01</strain>
        <tissue evidence="1">Leaves</tissue>
    </source>
</reference>